<evidence type="ECO:0000256" key="10">
    <source>
        <dbReference type="RuleBase" id="RU362022"/>
    </source>
</evidence>
<evidence type="ECO:0000256" key="3">
    <source>
        <dbReference type="ARBA" id="ARBA00012151"/>
    </source>
</evidence>
<evidence type="ECO:0000256" key="5">
    <source>
        <dbReference type="ARBA" id="ARBA00022679"/>
    </source>
</evidence>
<keyword evidence="5" id="KW-0808">Transferase</keyword>
<comment type="catalytic activity">
    <reaction evidence="10">
        <text>[protein]-C-terminal S-[(2E,6E)-farnesyl]-L-cysteine + S-adenosyl-L-methionine = [protein]-C-terminal S-[(2E,6E)-farnesyl]-L-cysteine methyl ester + S-adenosyl-L-homocysteine</text>
        <dbReference type="Rhea" id="RHEA:21672"/>
        <dbReference type="Rhea" id="RHEA-COMP:12125"/>
        <dbReference type="Rhea" id="RHEA-COMP:12126"/>
        <dbReference type="ChEBI" id="CHEBI:57856"/>
        <dbReference type="ChEBI" id="CHEBI:59789"/>
        <dbReference type="ChEBI" id="CHEBI:90510"/>
        <dbReference type="ChEBI" id="CHEBI:90511"/>
        <dbReference type="EC" id="2.1.1.100"/>
    </reaction>
</comment>
<gene>
    <name evidence="12" type="ORF">PPNO1_LOCUS7509</name>
</gene>
<dbReference type="Proteomes" id="UP000838763">
    <property type="component" value="Unassembled WGS sequence"/>
</dbReference>
<dbReference type="PROSITE" id="PS51564">
    <property type="entry name" value="SAM_ICMT"/>
    <property type="match status" value="1"/>
</dbReference>
<keyword evidence="6 10" id="KW-0949">S-adenosyl-L-methionine</keyword>
<keyword evidence="9" id="KW-0472">Membrane</keyword>
<keyword evidence="4 10" id="KW-0489">Methyltransferase</keyword>
<evidence type="ECO:0000256" key="8">
    <source>
        <dbReference type="ARBA" id="ARBA00022989"/>
    </source>
</evidence>
<evidence type="ECO:0000256" key="9">
    <source>
        <dbReference type="ARBA" id="ARBA00023136"/>
    </source>
</evidence>
<keyword evidence="10" id="KW-0256">Endoplasmic reticulum</keyword>
<dbReference type="EMBL" id="CALLCH030000017">
    <property type="protein sequence ID" value="CAI4217913.1"/>
    <property type="molecule type" value="Genomic_DNA"/>
</dbReference>
<dbReference type="PANTHER" id="PTHR12714">
    <property type="entry name" value="PROTEIN-S ISOPRENYLCYSTEINE O-METHYLTRANSFERASE"/>
    <property type="match status" value="1"/>
</dbReference>
<sequence length="240" mass="26449">MISRSRHTRDLSDMDDPVKLTSAAPGAPPLTRPPQPGRLVRASQPSEAVLPRRQQLVFSPGPPPPCSPEARSGGSFFWGTLSLFHFLEFWTTAAYNTPVADVSSFLLTANWPAYPIAHTAASLECLLTNYFWPDRAWAPLGTGPALVALGIVLVVGGQAIRAGAMIQCGESFNHIVQHSKKSSHALITTGLYSVFRHPALVMWRFFYGRIANEELFLTKFFGDEYVQHQKNTGIWIPFVG</sequence>
<keyword evidence="8" id="KW-1133">Transmembrane helix</keyword>
<dbReference type="GO" id="GO:0004671">
    <property type="term" value="F:protein C-terminal S-isoprenylcysteine carboxyl O-methyltransferase activity"/>
    <property type="evidence" value="ECO:0007669"/>
    <property type="project" value="UniProtKB-EC"/>
</dbReference>
<dbReference type="InterPro" id="IPR007269">
    <property type="entry name" value="ICMT_MeTrfase"/>
</dbReference>
<feature type="compositionally biased region" description="Pro residues" evidence="11">
    <location>
        <begin position="26"/>
        <end position="36"/>
    </location>
</feature>
<dbReference type="GO" id="GO:0032259">
    <property type="term" value="P:methylation"/>
    <property type="evidence" value="ECO:0007669"/>
    <property type="project" value="UniProtKB-KW"/>
</dbReference>
<dbReference type="Pfam" id="PF04140">
    <property type="entry name" value="ICMT"/>
    <property type="match status" value="1"/>
</dbReference>
<name>A0A9P1H9D9_9PEZI</name>
<keyword evidence="7" id="KW-0812">Transmembrane</keyword>
<protein>
    <recommendedName>
        <fullName evidence="3 10">Protein-S-isoprenylcysteine O-methyltransferase</fullName>
        <ecNumber evidence="3 10">2.1.1.100</ecNumber>
    </recommendedName>
</protein>
<organism evidence="12 13">
    <name type="scientific">Parascedosporium putredinis</name>
    <dbReference type="NCBI Taxonomy" id="1442378"/>
    <lineage>
        <taxon>Eukaryota</taxon>
        <taxon>Fungi</taxon>
        <taxon>Dikarya</taxon>
        <taxon>Ascomycota</taxon>
        <taxon>Pezizomycotina</taxon>
        <taxon>Sordariomycetes</taxon>
        <taxon>Hypocreomycetidae</taxon>
        <taxon>Microascales</taxon>
        <taxon>Microascaceae</taxon>
        <taxon>Parascedosporium</taxon>
    </lineage>
</organism>
<proteinExistence type="inferred from homology"/>
<dbReference type="AlphaFoldDB" id="A0A9P1H9D9"/>
<evidence type="ECO:0000256" key="7">
    <source>
        <dbReference type="ARBA" id="ARBA00022692"/>
    </source>
</evidence>
<reference evidence="12" key="1">
    <citation type="submission" date="2022-11" db="EMBL/GenBank/DDBJ databases">
        <authorList>
            <person name="Scott C."/>
            <person name="Bruce N."/>
        </authorList>
    </citation>
    <scope>NUCLEOTIDE SEQUENCE</scope>
</reference>
<accession>A0A9P1H9D9</accession>
<evidence type="ECO:0000256" key="2">
    <source>
        <dbReference type="ARBA" id="ARBA00009140"/>
    </source>
</evidence>
<dbReference type="InterPro" id="IPR025770">
    <property type="entry name" value="PPMT_MeTrfase"/>
</dbReference>
<dbReference type="EC" id="2.1.1.100" evidence="3 10"/>
<dbReference type="Gene3D" id="1.20.120.1630">
    <property type="match status" value="2"/>
</dbReference>
<evidence type="ECO:0000256" key="4">
    <source>
        <dbReference type="ARBA" id="ARBA00022603"/>
    </source>
</evidence>
<comment type="similarity">
    <text evidence="2 10">Belongs to the class VI-like SAM-binding methyltransferase superfamily. Isoprenylcysteine carboxyl methyltransferase family.</text>
</comment>
<keyword evidence="13" id="KW-1185">Reference proteome</keyword>
<comment type="subcellular location">
    <subcellularLocation>
        <location evidence="10">Endoplasmic reticulum membrane</location>
        <topology evidence="10">Multi-pass membrane protein</topology>
    </subcellularLocation>
    <subcellularLocation>
        <location evidence="1">Membrane</location>
        <topology evidence="1">Multi-pass membrane protein</topology>
    </subcellularLocation>
</comment>
<evidence type="ECO:0000256" key="6">
    <source>
        <dbReference type="ARBA" id="ARBA00022691"/>
    </source>
</evidence>
<dbReference type="OrthoDB" id="422086at2759"/>
<comment type="caution">
    <text evidence="12">The sequence shown here is derived from an EMBL/GenBank/DDBJ whole genome shotgun (WGS) entry which is preliminary data.</text>
</comment>
<feature type="region of interest" description="Disordered" evidence="11">
    <location>
        <begin position="1"/>
        <end position="46"/>
    </location>
</feature>
<evidence type="ECO:0000313" key="13">
    <source>
        <dbReference type="Proteomes" id="UP000838763"/>
    </source>
</evidence>
<evidence type="ECO:0000256" key="11">
    <source>
        <dbReference type="SAM" id="MobiDB-lite"/>
    </source>
</evidence>
<dbReference type="PANTHER" id="PTHR12714:SF9">
    <property type="entry name" value="PROTEIN-S-ISOPRENYLCYSTEINE O-METHYLTRANSFERASE"/>
    <property type="match status" value="1"/>
</dbReference>
<evidence type="ECO:0000313" key="12">
    <source>
        <dbReference type="EMBL" id="CAI4217913.1"/>
    </source>
</evidence>
<evidence type="ECO:0000256" key="1">
    <source>
        <dbReference type="ARBA" id="ARBA00004141"/>
    </source>
</evidence>
<dbReference type="GO" id="GO:0005789">
    <property type="term" value="C:endoplasmic reticulum membrane"/>
    <property type="evidence" value="ECO:0007669"/>
    <property type="project" value="UniProtKB-SubCell"/>
</dbReference>
<feature type="compositionally biased region" description="Basic and acidic residues" evidence="11">
    <location>
        <begin position="8"/>
        <end position="18"/>
    </location>
</feature>